<dbReference type="AlphaFoldDB" id="A0A9D4MDA7"/>
<dbReference type="Proteomes" id="UP000828390">
    <property type="component" value="Unassembled WGS sequence"/>
</dbReference>
<reference evidence="4" key="2">
    <citation type="submission" date="2020-11" db="EMBL/GenBank/DDBJ databases">
        <authorList>
            <person name="McCartney M.A."/>
            <person name="Auch B."/>
            <person name="Kono T."/>
            <person name="Mallez S."/>
            <person name="Becker A."/>
            <person name="Gohl D.M."/>
            <person name="Silverstein K.A.T."/>
            <person name="Koren S."/>
            <person name="Bechman K.B."/>
            <person name="Herman A."/>
            <person name="Abrahante J.E."/>
            <person name="Garbe J."/>
        </authorList>
    </citation>
    <scope>NUCLEOTIDE SEQUENCE</scope>
    <source>
        <strain evidence="4">Duluth1</strain>
        <tissue evidence="4">Whole animal</tissue>
    </source>
</reference>
<keyword evidence="5" id="KW-1185">Reference proteome</keyword>
<dbReference type="PANTHER" id="PTHR12904">
    <property type="match status" value="1"/>
</dbReference>
<comment type="caution">
    <text evidence="4">The sequence shown here is derived from an EMBL/GenBank/DDBJ whole genome shotgun (WGS) entry which is preliminary data.</text>
</comment>
<sequence length="859" mass="98310">MASALETANSLDSLQQLCICYLVNHMDVLAASLRSASMEWSVVSQNGPSASLSIELSDRMLEYYSRISIHSLEKERSLNDILSTGLSFSRVSLVRRGVVSAENLDKLSDKNKFKSIELWLFEEDTYSGIRVEQNKLLESSEHSLCSLSLRVLCSPFRLSDIMHALRGKQMNEEFMMSLRGIIPEADQLVSNMKFKIPKSSNEVYNRDENQSPEKELICAGGDNRGFECHQDLQTDSLKSLTLICGSYLKDSRTFVVLEFLSSLIPHIANLRCLSVTMNLYRPISWLLSETWLADLQHLQSLTMSACYMPSEEDKLITTAMPYFFQNLSTLRHLRHLDISHGCKDSKNDALYTDKEQQQFFEAIKALPCLKSLDIAGTNLQNIIFQKDCMKECRRFDYLGLFASHERVCQHTFIPADKISGDANEEQLLVALWSYQHNLVLMYRVLGAVKELVRDGETFSTQNGLAFFEGLLTYLTKCSEWDSNMASDDHLEEKNIYSILYILYYLVYKSAVKTAISVQQRRRFLEQLLVVFKTLNYPGSWKPSLNAQRNKILRVGILHIMILDLEVVAVYSHQFEQYVHVLVSTYQGWCHQEQKELILRLLHCACRISQECKLVAGSNANLVQTMLDWISDMMQSGVVVDELLQKQWSILWTLTDEVPTNCALFVRHNGMNTCSLCIQKYSQDRDMLRKITGALSNVSENFHLHDHFMTDEMVKMCRSLLEYTEEGDYGVSSHAASILMMLTAPGPAHWTLAEQSREVILSEVDEIIKKWDIDQSKGIKYRSLMPMIRQLENYSTPTAQLWAAWIICNLLKISPNNYCTLLSQEGGLSVIQRVLEHGDLRPDVQDLLTQITHLHVTHRG</sequence>
<gene>
    <name evidence="4" type="ORF">DPMN_036251</name>
</gene>
<dbReference type="Gene3D" id="1.25.10.10">
    <property type="entry name" value="Leucine-rich Repeat Variant"/>
    <property type="match status" value="1"/>
</dbReference>
<dbReference type="InterPro" id="IPR055142">
    <property type="entry name" value="ZER1-like_C"/>
</dbReference>
<proteinExistence type="predicted"/>
<dbReference type="InterPro" id="IPR056845">
    <property type="entry name" value="LRR_Zer-1"/>
</dbReference>
<organism evidence="4 5">
    <name type="scientific">Dreissena polymorpha</name>
    <name type="common">Zebra mussel</name>
    <name type="synonym">Mytilus polymorpha</name>
    <dbReference type="NCBI Taxonomy" id="45954"/>
    <lineage>
        <taxon>Eukaryota</taxon>
        <taxon>Metazoa</taxon>
        <taxon>Spiralia</taxon>
        <taxon>Lophotrochozoa</taxon>
        <taxon>Mollusca</taxon>
        <taxon>Bivalvia</taxon>
        <taxon>Autobranchia</taxon>
        <taxon>Heteroconchia</taxon>
        <taxon>Euheterodonta</taxon>
        <taxon>Imparidentia</taxon>
        <taxon>Neoheterodontei</taxon>
        <taxon>Myida</taxon>
        <taxon>Dreissenoidea</taxon>
        <taxon>Dreissenidae</taxon>
        <taxon>Dreissena</taxon>
    </lineage>
</organism>
<dbReference type="GO" id="GO:0031462">
    <property type="term" value="C:Cul2-RING ubiquitin ligase complex"/>
    <property type="evidence" value="ECO:0007669"/>
    <property type="project" value="TreeGrafter"/>
</dbReference>
<protein>
    <submittedName>
        <fullName evidence="4">Uncharacterized protein</fullName>
    </submittedName>
</protein>
<dbReference type="InterPro" id="IPR032675">
    <property type="entry name" value="LRR_dom_sf"/>
</dbReference>
<feature type="domain" description="Protein zer-1 homolog-like C-terminal" evidence="2">
    <location>
        <begin position="546"/>
        <end position="851"/>
    </location>
</feature>
<name>A0A9D4MDA7_DREPO</name>
<evidence type="ECO:0000259" key="2">
    <source>
        <dbReference type="Pfam" id="PF22964"/>
    </source>
</evidence>
<dbReference type="InterPro" id="IPR011989">
    <property type="entry name" value="ARM-like"/>
</dbReference>
<accession>A0A9D4MDA7</accession>
<dbReference type="SUPFAM" id="SSF52047">
    <property type="entry name" value="RNI-like"/>
    <property type="match status" value="1"/>
</dbReference>
<feature type="domain" description="Zer-1-like leucine-rich repeats region" evidence="3">
    <location>
        <begin position="320"/>
        <end position="387"/>
    </location>
</feature>
<dbReference type="EMBL" id="JAIWYP010000002">
    <property type="protein sequence ID" value="KAH3873026.1"/>
    <property type="molecule type" value="Genomic_DNA"/>
</dbReference>
<dbReference type="Pfam" id="PF25013">
    <property type="entry name" value="LRR_Zer-1"/>
    <property type="match status" value="1"/>
</dbReference>
<evidence type="ECO:0000313" key="4">
    <source>
        <dbReference type="EMBL" id="KAH3873026.1"/>
    </source>
</evidence>
<evidence type="ECO:0000259" key="3">
    <source>
        <dbReference type="Pfam" id="PF25013"/>
    </source>
</evidence>
<dbReference type="InterPro" id="IPR051341">
    <property type="entry name" value="Zyg-11_UBL_adapter"/>
</dbReference>
<reference evidence="4" key="1">
    <citation type="journal article" date="2019" name="bioRxiv">
        <title>The Genome of the Zebra Mussel, Dreissena polymorpha: A Resource for Invasive Species Research.</title>
        <authorList>
            <person name="McCartney M.A."/>
            <person name="Auch B."/>
            <person name="Kono T."/>
            <person name="Mallez S."/>
            <person name="Zhang Y."/>
            <person name="Obille A."/>
            <person name="Becker A."/>
            <person name="Abrahante J.E."/>
            <person name="Garbe J."/>
            <person name="Badalamenti J.P."/>
            <person name="Herman A."/>
            <person name="Mangelson H."/>
            <person name="Liachko I."/>
            <person name="Sullivan S."/>
            <person name="Sone E.D."/>
            <person name="Koren S."/>
            <person name="Silverstein K.A.T."/>
            <person name="Beckman K.B."/>
            <person name="Gohl D.M."/>
        </authorList>
    </citation>
    <scope>NUCLEOTIDE SEQUENCE</scope>
    <source>
        <strain evidence="4">Duluth1</strain>
        <tissue evidence="4">Whole animal</tissue>
    </source>
</reference>
<keyword evidence="1" id="KW-0833">Ubl conjugation pathway</keyword>
<dbReference type="Gene3D" id="3.80.10.10">
    <property type="entry name" value="Ribonuclease Inhibitor"/>
    <property type="match status" value="1"/>
</dbReference>
<dbReference type="InterPro" id="IPR016024">
    <property type="entry name" value="ARM-type_fold"/>
</dbReference>
<dbReference type="PANTHER" id="PTHR12904:SF23">
    <property type="entry name" value="PROTEIN ZER-1 HOMOLOG"/>
    <property type="match status" value="1"/>
</dbReference>
<evidence type="ECO:0000313" key="5">
    <source>
        <dbReference type="Proteomes" id="UP000828390"/>
    </source>
</evidence>
<dbReference type="Pfam" id="PF22964">
    <property type="entry name" value="ZER1-like_2nd"/>
    <property type="match status" value="1"/>
</dbReference>
<dbReference type="OrthoDB" id="6157937at2759"/>
<dbReference type="SUPFAM" id="SSF48371">
    <property type="entry name" value="ARM repeat"/>
    <property type="match status" value="1"/>
</dbReference>
<evidence type="ECO:0000256" key="1">
    <source>
        <dbReference type="ARBA" id="ARBA00022786"/>
    </source>
</evidence>